<feature type="compositionally biased region" description="Low complexity" evidence="1">
    <location>
        <begin position="155"/>
        <end position="164"/>
    </location>
</feature>
<proteinExistence type="predicted"/>
<dbReference type="AlphaFoldDB" id="A0AA39ZLR9"/>
<organism evidence="2 3">
    <name type="scientific">Cercophora samala</name>
    <dbReference type="NCBI Taxonomy" id="330535"/>
    <lineage>
        <taxon>Eukaryota</taxon>
        <taxon>Fungi</taxon>
        <taxon>Dikarya</taxon>
        <taxon>Ascomycota</taxon>
        <taxon>Pezizomycotina</taxon>
        <taxon>Sordariomycetes</taxon>
        <taxon>Sordariomycetidae</taxon>
        <taxon>Sordariales</taxon>
        <taxon>Lasiosphaeriaceae</taxon>
        <taxon>Cercophora</taxon>
    </lineage>
</organism>
<evidence type="ECO:0000313" key="2">
    <source>
        <dbReference type="EMBL" id="KAK0673430.1"/>
    </source>
</evidence>
<protein>
    <recommendedName>
        <fullName evidence="4">SWIM-type domain-containing protein</fullName>
    </recommendedName>
</protein>
<name>A0AA39ZLR9_9PEZI</name>
<feature type="compositionally biased region" description="Low complexity" evidence="1">
    <location>
        <begin position="222"/>
        <end position="232"/>
    </location>
</feature>
<evidence type="ECO:0000256" key="1">
    <source>
        <dbReference type="SAM" id="MobiDB-lite"/>
    </source>
</evidence>
<evidence type="ECO:0000313" key="3">
    <source>
        <dbReference type="Proteomes" id="UP001174997"/>
    </source>
</evidence>
<keyword evidence="3" id="KW-1185">Reference proteome</keyword>
<feature type="region of interest" description="Disordered" evidence="1">
    <location>
        <begin position="209"/>
        <end position="259"/>
    </location>
</feature>
<gene>
    <name evidence="2" type="ORF">QBC41DRAFT_125157</name>
</gene>
<comment type="caution">
    <text evidence="2">The sequence shown here is derived from an EMBL/GenBank/DDBJ whole genome shotgun (WGS) entry which is preliminary data.</text>
</comment>
<sequence>MSETPLPTPRHFLTTLLNRLSTIPLEPPQPPSAAINQTQPPNNALSRIPLAHRHLVITLHVLFPNLLLPALDLLDRGLVQKLTLSLSNPNPATTQPPPPPPINKIKLEDPPQLPQPTGNNEENNVRNKPSEENKGSIYVVYSTTTATPSRKRKTTTTTTTTTTTLPKPDPDNESPLSVEREKNTQKYLVHLQAWNCTCAAFAFSTVQSLLDSSPSPPPPLPNDLLLPEQQQPGASEAQPGQEQQDWEFGGLSTDGKGPNGGQVPMCKHLLACLLAERWDNALGGYVTSKGVGKGEMAGVVADV</sequence>
<evidence type="ECO:0008006" key="4">
    <source>
        <dbReference type="Google" id="ProtNLM"/>
    </source>
</evidence>
<dbReference type="EMBL" id="JAULSY010000006">
    <property type="protein sequence ID" value="KAK0673430.1"/>
    <property type="molecule type" value="Genomic_DNA"/>
</dbReference>
<feature type="region of interest" description="Disordered" evidence="1">
    <location>
        <begin position="86"/>
        <end position="180"/>
    </location>
</feature>
<feature type="compositionally biased region" description="Basic and acidic residues" evidence="1">
    <location>
        <begin position="123"/>
        <end position="134"/>
    </location>
</feature>
<accession>A0AA39ZLR9</accession>
<reference evidence="2" key="1">
    <citation type="submission" date="2023-06" db="EMBL/GenBank/DDBJ databases">
        <title>Genome-scale phylogeny and comparative genomics of the fungal order Sordariales.</title>
        <authorList>
            <consortium name="Lawrence Berkeley National Laboratory"/>
            <person name="Hensen N."/>
            <person name="Bonometti L."/>
            <person name="Westerberg I."/>
            <person name="Brannstrom I.O."/>
            <person name="Guillou S."/>
            <person name="Cros-Aarteil S."/>
            <person name="Calhoun S."/>
            <person name="Haridas S."/>
            <person name="Kuo A."/>
            <person name="Mondo S."/>
            <person name="Pangilinan J."/>
            <person name="Riley R."/>
            <person name="Labutti K."/>
            <person name="Andreopoulos B."/>
            <person name="Lipzen A."/>
            <person name="Chen C."/>
            <person name="Yanf M."/>
            <person name="Daum C."/>
            <person name="Ng V."/>
            <person name="Clum A."/>
            <person name="Steindorff A."/>
            <person name="Ohm R."/>
            <person name="Martin F."/>
            <person name="Silar P."/>
            <person name="Natvig D."/>
            <person name="Lalanne C."/>
            <person name="Gautier V."/>
            <person name="Ament-Velasquez S.L."/>
            <person name="Kruys A."/>
            <person name="Hutchinson M.I."/>
            <person name="Powell A.J."/>
            <person name="Barry K."/>
            <person name="Miller A.N."/>
            <person name="Grigoriev I.V."/>
            <person name="Debuchy R."/>
            <person name="Gladieux P."/>
            <person name="Thoren M.H."/>
            <person name="Johannesson H."/>
        </authorList>
    </citation>
    <scope>NUCLEOTIDE SEQUENCE</scope>
    <source>
        <strain evidence="2">CBS 307.81</strain>
    </source>
</reference>
<dbReference type="Proteomes" id="UP001174997">
    <property type="component" value="Unassembled WGS sequence"/>
</dbReference>